<dbReference type="Proteomes" id="UP000266841">
    <property type="component" value="Unassembled WGS sequence"/>
</dbReference>
<name>K0SL91_THAOC</name>
<accession>K0SL91</accession>
<reference evidence="2 3" key="1">
    <citation type="journal article" date="2012" name="Genome Biol.">
        <title>Genome and low-iron response of an oceanic diatom adapted to chronic iron limitation.</title>
        <authorList>
            <person name="Lommer M."/>
            <person name="Specht M."/>
            <person name="Roy A.S."/>
            <person name="Kraemer L."/>
            <person name="Andreson R."/>
            <person name="Gutowska M.A."/>
            <person name="Wolf J."/>
            <person name="Bergner S.V."/>
            <person name="Schilhabel M.B."/>
            <person name="Klostermeier U.C."/>
            <person name="Beiko R.G."/>
            <person name="Rosenstiel P."/>
            <person name="Hippler M."/>
            <person name="Laroche J."/>
        </authorList>
    </citation>
    <scope>NUCLEOTIDE SEQUENCE [LARGE SCALE GENOMIC DNA]</scope>
    <source>
        <strain evidence="2 3">CCMP1005</strain>
    </source>
</reference>
<proteinExistence type="predicted"/>
<gene>
    <name evidence="2" type="ORF">THAOC_11892</name>
</gene>
<keyword evidence="3" id="KW-1185">Reference proteome</keyword>
<sequence length="169" mass="19113">MRRLAEKGGEWEQQYTCKLSFASDVLPKHGKHDCKLIDLVLVRKIAHANVHGRGLMSYIDEQCLSMLCLAAIDNDQSFCEEQMCLGSFALRCLHHGEGKFLDGTMDFALLPEYFGGSFDRDYAKKLVVERPLRSRRQDTGLKVGSGVADNHKEEEDENQARENLCGCEQ</sequence>
<evidence type="ECO:0000313" key="2">
    <source>
        <dbReference type="EMBL" id="EJK67113.1"/>
    </source>
</evidence>
<organism evidence="2 3">
    <name type="scientific">Thalassiosira oceanica</name>
    <name type="common">Marine diatom</name>
    <dbReference type="NCBI Taxonomy" id="159749"/>
    <lineage>
        <taxon>Eukaryota</taxon>
        <taxon>Sar</taxon>
        <taxon>Stramenopiles</taxon>
        <taxon>Ochrophyta</taxon>
        <taxon>Bacillariophyta</taxon>
        <taxon>Coscinodiscophyceae</taxon>
        <taxon>Thalassiosirophycidae</taxon>
        <taxon>Thalassiosirales</taxon>
        <taxon>Thalassiosiraceae</taxon>
        <taxon>Thalassiosira</taxon>
    </lineage>
</organism>
<evidence type="ECO:0000256" key="1">
    <source>
        <dbReference type="SAM" id="MobiDB-lite"/>
    </source>
</evidence>
<dbReference type="EMBL" id="AGNL01013655">
    <property type="protein sequence ID" value="EJK67113.1"/>
    <property type="molecule type" value="Genomic_DNA"/>
</dbReference>
<comment type="caution">
    <text evidence="2">The sequence shown here is derived from an EMBL/GenBank/DDBJ whole genome shotgun (WGS) entry which is preliminary data.</text>
</comment>
<evidence type="ECO:0000313" key="3">
    <source>
        <dbReference type="Proteomes" id="UP000266841"/>
    </source>
</evidence>
<protein>
    <submittedName>
        <fullName evidence="2">Uncharacterized protein</fullName>
    </submittedName>
</protein>
<feature type="region of interest" description="Disordered" evidence="1">
    <location>
        <begin position="139"/>
        <end position="169"/>
    </location>
</feature>
<dbReference type="AlphaFoldDB" id="K0SL91"/>